<dbReference type="AlphaFoldDB" id="A0A926EZL0"/>
<dbReference type="SUPFAM" id="SSF54523">
    <property type="entry name" value="Pili subunits"/>
    <property type="match status" value="1"/>
</dbReference>
<keyword evidence="1" id="KW-0812">Transmembrane</keyword>
<keyword evidence="1" id="KW-0472">Membrane</keyword>
<dbReference type="Proteomes" id="UP000601522">
    <property type="component" value="Unassembled WGS sequence"/>
</dbReference>
<reference evidence="2 3" key="1">
    <citation type="submission" date="2020-08" db="EMBL/GenBank/DDBJ databases">
        <title>Genome public.</title>
        <authorList>
            <person name="Liu C."/>
            <person name="Sun Q."/>
        </authorList>
    </citation>
    <scope>NUCLEOTIDE SEQUENCE [LARGE SCALE GENOMIC DNA]</scope>
    <source>
        <strain evidence="2 3">NSJ-26</strain>
    </source>
</reference>
<organism evidence="2 3">
    <name type="scientific">Wansuia hejianensis</name>
    <dbReference type="NCBI Taxonomy" id="2763667"/>
    <lineage>
        <taxon>Bacteria</taxon>
        <taxon>Bacillati</taxon>
        <taxon>Bacillota</taxon>
        <taxon>Clostridia</taxon>
        <taxon>Lachnospirales</taxon>
        <taxon>Lachnospiraceae</taxon>
        <taxon>Wansuia</taxon>
    </lineage>
</organism>
<feature type="transmembrane region" description="Helical" evidence="1">
    <location>
        <begin position="6"/>
        <end position="27"/>
    </location>
</feature>
<protein>
    <submittedName>
        <fullName evidence="2">Type II secretion system protein</fullName>
    </submittedName>
</protein>
<gene>
    <name evidence="2" type="ORF">H8689_05505</name>
</gene>
<evidence type="ECO:0000313" key="2">
    <source>
        <dbReference type="EMBL" id="MBC8590586.1"/>
    </source>
</evidence>
<name>A0A926EZL0_9FIRM</name>
<keyword evidence="3" id="KW-1185">Reference proteome</keyword>
<comment type="caution">
    <text evidence="2">The sequence shown here is derived from an EMBL/GenBank/DDBJ whole genome shotgun (WGS) entry which is preliminary data.</text>
</comment>
<dbReference type="InterPro" id="IPR016785">
    <property type="entry name" value="ComGD"/>
</dbReference>
<dbReference type="Gene3D" id="3.30.700.10">
    <property type="entry name" value="Glycoprotein, Type 4 Pilin"/>
    <property type="match status" value="1"/>
</dbReference>
<dbReference type="EMBL" id="JACRTK010000002">
    <property type="protein sequence ID" value="MBC8590586.1"/>
    <property type="molecule type" value="Genomic_DNA"/>
</dbReference>
<sequence length="146" mass="16767">MGDRKAYTLIELILVLALLFIIVAMTIPNTNFYLSIAKNQELKELKKDLLFARNKAIIESQVYIVSFDSKDNRYIIKTKKKSSPIKVKKLEHGIKLNEEISVKSIYFLPSGATENSNTIYLQDKNKKKYEVTITPVTGRVEIKIIE</sequence>
<evidence type="ECO:0000256" key="1">
    <source>
        <dbReference type="SAM" id="Phobius"/>
    </source>
</evidence>
<evidence type="ECO:0000313" key="3">
    <source>
        <dbReference type="Proteomes" id="UP000601522"/>
    </source>
</evidence>
<keyword evidence="1" id="KW-1133">Transmembrane helix</keyword>
<dbReference type="InterPro" id="IPR045584">
    <property type="entry name" value="Pilin-like"/>
</dbReference>
<accession>A0A926EZL0</accession>
<dbReference type="RefSeq" id="WP_249323423.1">
    <property type="nucleotide sequence ID" value="NZ_JACRTK010000002.1"/>
</dbReference>
<proteinExistence type="predicted"/>
<dbReference type="PIRSF" id="PIRSF021292">
    <property type="entry name" value="Competence_ComGD"/>
    <property type="match status" value="1"/>
</dbReference>
<dbReference type="GO" id="GO:0030420">
    <property type="term" value="P:establishment of competence for transformation"/>
    <property type="evidence" value="ECO:0007669"/>
    <property type="project" value="InterPro"/>
</dbReference>